<dbReference type="RefSeq" id="WP_143918086.1">
    <property type="nucleotide sequence ID" value="NZ_CANLFO010000022.1"/>
</dbReference>
<protein>
    <submittedName>
        <fullName evidence="1">Uncharacterized protein</fullName>
    </submittedName>
</protein>
<dbReference type="InterPro" id="IPR029069">
    <property type="entry name" value="HotDog_dom_sf"/>
</dbReference>
<reference evidence="1 2" key="1">
    <citation type="submission" date="2019-07" db="EMBL/GenBank/DDBJ databases">
        <title>The draft genome sequence of Aquimarina algiphila M91.</title>
        <authorList>
            <person name="Meng X."/>
        </authorList>
    </citation>
    <scope>NUCLEOTIDE SEQUENCE [LARGE SCALE GENOMIC DNA]</scope>
    <source>
        <strain evidence="1 2">M91</strain>
    </source>
</reference>
<evidence type="ECO:0000313" key="2">
    <source>
        <dbReference type="Proteomes" id="UP000318833"/>
    </source>
</evidence>
<dbReference type="SUPFAM" id="SSF54637">
    <property type="entry name" value="Thioesterase/thiol ester dehydrase-isomerase"/>
    <property type="match status" value="1"/>
</dbReference>
<keyword evidence="2" id="KW-1185">Reference proteome</keyword>
<accession>A0A554VEB0</accession>
<dbReference type="AlphaFoldDB" id="A0A554VEB0"/>
<dbReference type="InterPro" id="IPR016776">
    <property type="entry name" value="ApeP-like_dehydratase"/>
</dbReference>
<dbReference type="Pfam" id="PF22817">
    <property type="entry name" value="ApeP-like"/>
    <property type="match status" value="1"/>
</dbReference>
<comment type="caution">
    <text evidence="1">The sequence shown here is derived from an EMBL/GenBank/DDBJ whole genome shotgun (WGS) entry which is preliminary data.</text>
</comment>
<evidence type="ECO:0000313" key="1">
    <source>
        <dbReference type="EMBL" id="TSE05348.1"/>
    </source>
</evidence>
<organism evidence="1 2">
    <name type="scientific">Aquimarina algiphila</name>
    <dbReference type="NCBI Taxonomy" id="2047982"/>
    <lineage>
        <taxon>Bacteria</taxon>
        <taxon>Pseudomonadati</taxon>
        <taxon>Bacteroidota</taxon>
        <taxon>Flavobacteriia</taxon>
        <taxon>Flavobacteriales</taxon>
        <taxon>Flavobacteriaceae</taxon>
        <taxon>Aquimarina</taxon>
    </lineage>
</organism>
<name>A0A554VEB0_9FLAO</name>
<proteinExistence type="predicted"/>
<gene>
    <name evidence="1" type="ORF">FOF46_23055</name>
</gene>
<dbReference type="Gene3D" id="3.10.129.10">
    <property type="entry name" value="Hotdog Thioesterase"/>
    <property type="match status" value="1"/>
</dbReference>
<sequence length="151" mass="17012">MEEHNQLKSPISDLKHIEKLLPHRKPMIMVDTLEYFSIKKGVSRFSISENNIFVSNGFFSETGILEHMAQTAALYMGYKQSLDNIKTKEGFIGAIKSSQIISLPKLNDILSTEIEVVYQIANMTMVKIESSVNGKIIAVSEMSTLLKDEIE</sequence>
<dbReference type="EMBL" id="VLNR01000062">
    <property type="protein sequence ID" value="TSE05348.1"/>
    <property type="molecule type" value="Genomic_DNA"/>
</dbReference>
<dbReference type="OrthoDB" id="826697at2"/>
<dbReference type="Proteomes" id="UP000318833">
    <property type="component" value="Unassembled WGS sequence"/>
</dbReference>